<evidence type="ECO:0000313" key="10">
    <source>
        <dbReference type="Proteomes" id="UP001499915"/>
    </source>
</evidence>
<evidence type="ECO:0000256" key="6">
    <source>
        <dbReference type="ARBA" id="ARBA00022989"/>
    </source>
</evidence>
<dbReference type="Proteomes" id="UP001499915">
    <property type="component" value="Unassembled WGS sequence"/>
</dbReference>
<evidence type="ECO:0000256" key="8">
    <source>
        <dbReference type="SAM" id="Phobius"/>
    </source>
</evidence>
<keyword evidence="5 8" id="KW-0812">Transmembrane</keyword>
<evidence type="ECO:0000256" key="1">
    <source>
        <dbReference type="ARBA" id="ARBA00004651"/>
    </source>
</evidence>
<comment type="subcellular location">
    <subcellularLocation>
        <location evidence="1">Cell membrane</location>
        <topology evidence="1">Multi-pass membrane protein</topology>
    </subcellularLocation>
</comment>
<comment type="similarity">
    <text evidence="2">Belongs to the binding-protein-dependent transport system permease family. FecCD subfamily.</text>
</comment>
<name>A0ABN1I1A5_9GAMM</name>
<keyword evidence="10" id="KW-1185">Reference proteome</keyword>
<evidence type="ECO:0000256" key="7">
    <source>
        <dbReference type="ARBA" id="ARBA00023136"/>
    </source>
</evidence>
<sequence>MQGILFWELRLPRTLLALLVGAALATAGGIMQGVTRNPLAAPDLTGVVAGAACLVVILSTLASVDAAWFPLAGIAGGALAGGLTFVLAWKNGLMPVRVVLAGVAISAVCVAVMTGLLVFSGAEAGELFFWLAGGISGRGWEQLEQVIIWIAPPLLLVVALARRFRVLLLDDAMGRSLGVSVSRWRLVFMLLAVGMTAGAVTVAGPVGFIGLVVPHITRQLLSEQSLGWLPLNAVLGALLLLSADVLARLPVAVQEIPLGVVTALLGGPWLILLMRKDFGRVG</sequence>
<dbReference type="SUPFAM" id="SSF81345">
    <property type="entry name" value="ABC transporter involved in vitamin B12 uptake, BtuC"/>
    <property type="match status" value="1"/>
</dbReference>
<feature type="transmembrane region" description="Helical" evidence="8">
    <location>
        <begin position="44"/>
        <end position="62"/>
    </location>
</feature>
<feature type="transmembrane region" description="Helical" evidence="8">
    <location>
        <begin position="256"/>
        <end position="274"/>
    </location>
</feature>
<reference evidence="9 10" key="1">
    <citation type="journal article" date="2019" name="Int. J. Syst. Evol. Microbiol.">
        <title>The Global Catalogue of Microorganisms (GCM) 10K type strain sequencing project: providing services to taxonomists for standard genome sequencing and annotation.</title>
        <authorList>
            <consortium name="The Broad Institute Genomics Platform"/>
            <consortium name="The Broad Institute Genome Sequencing Center for Infectious Disease"/>
            <person name="Wu L."/>
            <person name="Ma J."/>
        </authorList>
    </citation>
    <scope>NUCLEOTIDE SEQUENCE [LARGE SCALE GENOMIC DNA]</scope>
    <source>
        <strain evidence="9 10">JCM 15134</strain>
    </source>
</reference>
<dbReference type="PANTHER" id="PTHR30472">
    <property type="entry name" value="FERRIC ENTEROBACTIN TRANSPORT SYSTEM PERMEASE PROTEIN"/>
    <property type="match status" value="1"/>
</dbReference>
<accession>A0ABN1I1A5</accession>
<proteinExistence type="inferred from homology"/>
<evidence type="ECO:0000256" key="3">
    <source>
        <dbReference type="ARBA" id="ARBA00022448"/>
    </source>
</evidence>
<feature type="transmembrane region" description="Helical" evidence="8">
    <location>
        <begin position="96"/>
        <end position="119"/>
    </location>
</feature>
<evidence type="ECO:0000256" key="4">
    <source>
        <dbReference type="ARBA" id="ARBA00022475"/>
    </source>
</evidence>
<dbReference type="InterPro" id="IPR037294">
    <property type="entry name" value="ABC_BtuC-like"/>
</dbReference>
<keyword evidence="3" id="KW-0813">Transport</keyword>
<feature type="transmembrane region" description="Helical" evidence="8">
    <location>
        <begin position="15"/>
        <end position="32"/>
    </location>
</feature>
<keyword evidence="7 8" id="KW-0472">Membrane</keyword>
<dbReference type="EMBL" id="BAAAET010000001">
    <property type="protein sequence ID" value="GAA0680900.1"/>
    <property type="molecule type" value="Genomic_DNA"/>
</dbReference>
<feature type="transmembrane region" description="Helical" evidence="8">
    <location>
        <begin position="186"/>
        <end position="213"/>
    </location>
</feature>
<evidence type="ECO:0000256" key="2">
    <source>
        <dbReference type="ARBA" id="ARBA00007935"/>
    </source>
</evidence>
<comment type="caution">
    <text evidence="9">The sequence shown here is derived from an EMBL/GenBank/DDBJ whole genome shotgun (WGS) entry which is preliminary data.</text>
</comment>
<protein>
    <submittedName>
        <fullName evidence="9">Iron ABC transporter permease</fullName>
    </submittedName>
</protein>
<evidence type="ECO:0000256" key="5">
    <source>
        <dbReference type="ARBA" id="ARBA00022692"/>
    </source>
</evidence>
<dbReference type="PANTHER" id="PTHR30472:SF24">
    <property type="entry name" value="FERRIC ENTEROBACTIN TRANSPORT SYSTEM PERMEASE PROTEIN FEPG"/>
    <property type="match status" value="1"/>
</dbReference>
<organism evidence="9 10">
    <name type="scientific">Marinobacterium maritimum</name>
    <dbReference type="NCBI Taxonomy" id="500162"/>
    <lineage>
        <taxon>Bacteria</taxon>
        <taxon>Pseudomonadati</taxon>
        <taxon>Pseudomonadota</taxon>
        <taxon>Gammaproteobacteria</taxon>
        <taxon>Oceanospirillales</taxon>
        <taxon>Oceanospirillaceae</taxon>
        <taxon>Marinobacterium</taxon>
    </lineage>
</organism>
<gene>
    <name evidence="9" type="ORF">GCM10009104_01720</name>
</gene>
<feature type="transmembrane region" description="Helical" evidence="8">
    <location>
        <begin position="68"/>
        <end position="89"/>
    </location>
</feature>
<keyword evidence="4" id="KW-1003">Cell membrane</keyword>
<evidence type="ECO:0000313" key="9">
    <source>
        <dbReference type="EMBL" id="GAA0680900.1"/>
    </source>
</evidence>
<dbReference type="Gene3D" id="1.10.3470.10">
    <property type="entry name" value="ABC transporter involved in vitamin B12 uptake, BtuC"/>
    <property type="match status" value="1"/>
</dbReference>
<feature type="transmembrane region" description="Helical" evidence="8">
    <location>
        <begin position="225"/>
        <end position="247"/>
    </location>
</feature>
<dbReference type="Pfam" id="PF01032">
    <property type="entry name" value="FecCD"/>
    <property type="match status" value="1"/>
</dbReference>
<dbReference type="InterPro" id="IPR000522">
    <property type="entry name" value="ABC_transptr_permease_BtuC"/>
</dbReference>
<dbReference type="CDD" id="cd06550">
    <property type="entry name" value="TM_ABC_iron-siderophores_like"/>
    <property type="match status" value="1"/>
</dbReference>
<keyword evidence="6 8" id="KW-1133">Transmembrane helix</keyword>